<sequence>MVRGFSSSFSFYVALIIWHSGIANIKLALCLQPRIAESFILPAGRLDCTEKNSQEGALLSGWATKQARSKRVDVTRSKELSNETPSNDDSARKWGRYRGRSSRPRARTMGWSPSSTSAQENTLDAVLRGLFEEIPWAGNPQRPTGKRSPIPKRPRFSQQSQSQSLSSRNPQSDRESMVMGHNFDDLSAWSRNHEDNTPWHFSPSTRSQSTFTTWPPSDTESLTGAVDSTAHAGVKRKTQEDIRSSSFPERKELNPVFQKLWQEIPHTGHTPWPTGKRSRLSRQSHSQSISPARSLSDRDSAIKGIDFDSLFVNTSIPVLIKHILLALYSRWRSGFYIHSRKYLALLAMVRGFSSSFSFYVALIIWHSGIANIKLALCLQPRIAESFILPAGRLDCTEKNSQEGALLSGWATKQARSKRVDVTRSKELSNETPSNDDSARKWGRYRGRSSRPRARTMGWSPSSTSAQENTLDAVLRGIFEEIPWAGNPQRPTGKRSPIPKRPRFSQQSQSQSLSSRNPQSDRESMVMGHNFDDLSAWSRNHEDNTPWQFSPSTRSQSTFTTWPPSDTESLTGAVDSTAHAGVKRKTQEDIRSSSFPERKELNPVFQKLWQEIPHTGHTPWPTGKRSRLSRQSHSQSISPARSLSDRDSAIKGIDFDSLFGTSMEFEDNFPSHLSPRSQSQSISSPPHQGNAESAEEIGHTPLVRMDEQSRDDAHSDFDLNHPPSMDGQPHSERASVTQGVDHDVPLDNNRKMKDYPSPDIYPRIQPQSNSPAPHQSEAESATENFDPTSPRSMDKKLRPKVDFDLDLNIPPNGDDHVDVPPRKTTIAPTDQFNLNLPDGFDLNIPADTDFTSLDNHISRSHASGLDNENRRLNYSYPRFRLTHGQNFA</sequence>
<evidence type="ECO:0000256" key="1">
    <source>
        <dbReference type="SAM" id="MobiDB-lite"/>
    </source>
</evidence>
<organism evidence="2 3">
    <name type="scientific">Puccinia striiformis f. sp. tritici PST-78</name>
    <dbReference type="NCBI Taxonomy" id="1165861"/>
    <lineage>
        <taxon>Eukaryota</taxon>
        <taxon>Fungi</taxon>
        <taxon>Dikarya</taxon>
        <taxon>Basidiomycota</taxon>
        <taxon>Pucciniomycotina</taxon>
        <taxon>Pucciniomycetes</taxon>
        <taxon>Pucciniales</taxon>
        <taxon>Pucciniaceae</taxon>
        <taxon>Puccinia</taxon>
    </lineage>
</organism>
<feature type="compositionally biased region" description="Basic residues" evidence="1">
    <location>
        <begin position="440"/>
        <end position="453"/>
    </location>
</feature>
<feature type="compositionally biased region" description="Low complexity" evidence="1">
    <location>
        <begin position="504"/>
        <end position="517"/>
    </location>
</feature>
<protein>
    <submittedName>
        <fullName evidence="2">Uncharacterized protein</fullName>
    </submittedName>
</protein>
<dbReference type="Proteomes" id="UP000054564">
    <property type="component" value="Unassembled WGS sequence"/>
</dbReference>
<feature type="region of interest" description="Disordered" evidence="1">
    <location>
        <begin position="70"/>
        <end position="119"/>
    </location>
</feature>
<feature type="region of interest" description="Disordered" evidence="1">
    <location>
        <begin position="134"/>
        <end position="177"/>
    </location>
</feature>
<feature type="compositionally biased region" description="Basic and acidic residues" evidence="1">
    <location>
        <begin position="739"/>
        <end position="755"/>
    </location>
</feature>
<feature type="compositionally biased region" description="Basic and acidic residues" evidence="1">
    <location>
        <begin position="70"/>
        <end position="81"/>
    </location>
</feature>
<feature type="compositionally biased region" description="Basic and acidic residues" evidence="1">
    <location>
        <begin position="703"/>
        <end position="718"/>
    </location>
</feature>
<dbReference type="EMBL" id="AJIL01000027">
    <property type="protein sequence ID" value="KNF01762.1"/>
    <property type="molecule type" value="Genomic_DNA"/>
</dbReference>
<feature type="compositionally biased region" description="Basic residues" evidence="1">
    <location>
        <begin position="93"/>
        <end position="106"/>
    </location>
</feature>
<feature type="region of interest" description="Disordered" evidence="1">
    <location>
        <begin position="481"/>
        <end position="597"/>
    </location>
</feature>
<feature type="region of interest" description="Disordered" evidence="1">
    <location>
        <begin position="612"/>
        <end position="644"/>
    </location>
</feature>
<feature type="compositionally biased region" description="Polar residues" evidence="1">
    <location>
        <begin position="544"/>
        <end position="569"/>
    </location>
</feature>
<feature type="region of interest" description="Disordered" evidence="1">
    <location>
        <begin position="265"/>
        <end position="295"/>
    </location>
</feature>
<reference evidence="3" key="1">
    <citation type="submission" date="2014-03" db="EMBL/GenBank/DDBJ databases">
        <title>The Genome Sequence of Puccinia striiformis f. sp. tritici PST-78.</title>
        <authorList>
            <consortium name="The Broad Institute Genome Sequencing Platform"/>
            <person name="Cuomo C."/>
            <person name="Hulbert S."/>
            <person name="Chen X."/>
            <person name="Walker B."/>
            <person name="Young S.K."/>
            <person name="Zeng Q."/>
            <person name="Gargeya S."/>
            <person name="Fitzgerald M."/>
            <person name="Haas B."/>
            <person name="Abouelleil A."/>
            <person name="Alvarado L."/>
            <person name="Arachchi H.M."/>
            <person name="Berlin A.M."/>
            <person name="Chapman S.B."/>
            <person name="Goldberg J."/>
            <person name="Griggs A."/>
            <person name="Gujja S."/>
            <person name="Hansen M."/>
            <person name="Howarth C."/>
            <person name="Imamovic A."/>
            <person name="Larimer J."/>
            <person name="McCowan C."/>
            <person name="Montmayeur A."/>
            <person name="Murphy C."/>
            <person name="Neiman D."/>
            <person name="Pearson M."/>
            <person name="Priest M."/>
            <person name="Roberts A."/>
            <person name="Saif S."/>
            <person name="Shea T."/>
            <person name="Sisk P."/>
            <person name="Sykes S."/>
            <person name="Wortman J."/>
            <person name="Nusbaum C."/>
            <person name="Birren B."/>
        </authorList>
    </citation>
    <scope>NUCLEOTIDE SEQUENCE [LARGE SCALE GENOMIC DNA]</scope>
    <source>
        <strain evidence="3">race PST-78</strain>
    </source>
</reference>
<feature type="compositionally biased region" description="Polar residues" evidence="1">
    <location>
        <begin position="202"/>
        <end position="222"/>
    </location>
</feature>
<feature type="region of interest" description="Disordered" evidence="1">
    <location>
        <begin position="665"/>
        <end position="794"/>
    </location>
</feature>
<accession>A0A0L0VRC3</accession>
<gene>
    <name evidence="2" type="ORF">PSTG_04884</name>
</gene>
<name>A0A0L0VRC3_9BASI</name>
<keyword evidence="3" id="KW-1185">Reference proteome</keyword>
<evidence type="ECO:0000313" key="2">
    <source>
        <dbReference type="EMBL" id="KNF01762.1"/>
    </source>
</evidence>
<feature type="compositionally biased region" description="Low complexity" evidence="1">
    <location>
        <begin position="669"/>
        <end position="687"/>
    </location>
</feature>
<evidence type="ECO:0000313" key="3">
    <source>
        <dbReference type="Proteomes" id="UP000054564"/>
    </source>
</evidence>
<dbReference type="AlphaFoldDB" id="A0A0L0VRC3"/>
<feature type="compositionally biased region" description="Polar residues" evidence="1">
    <location>
        <begin position="764"/>
        <end position="790"/>
    </location>
</feature>
<comment type="caution">
    <text evidence="2">The sequence shown here is derived from an EMBL/GenBank/DDBJ whole genome shotgun (WGS) entry which is preliminary data.</text>
</comment>
<proteinExistence type="predicted"/>
<feature type="region of interest" description="Disordered" evidence="1">
    <location>
        <begin position="199"/>
        <end position="245"/>
    </location>
</feature>
<feature type="region of interest" description="Disordered" evidence="1">
    <location>
        <begin position="420"/>
        <end position="466"/>
    </location>
</feature>
<feature type="compositionally biased region" description="Low complexity" evidence="1">
    <location>
        <begin position="157"/>
        <end position="170"/>
    </location>
</feature>
<feature type="compositionally biased region" description="Basic and acidic residues" evidence="1">
    <location>
        <begin position="584"/>
        <end position="597"/>
    </location>
</feature>